<evidence type="ECO:0000313" key="2">
    <source>
        <dbReference type="EMBL" id="CAF3972928.1"/>
    </source>
</evidence>
<evidence type="ECO:0000313" key="3">
    <source>
        <dbReference type="Proteomes" id="UP000663868"/>
    </source>
</evidence>
<evidence type="ECO:0000313" key="1">
    <source>
        <dbReference type="EMBL" id="CAF1129356.1"/>
    </source>
</evidence>
<dbReference type="Proteomes" id="UP000663868">
    <property type="component" value="Unassembled WGS sequence"/>
</dbReference>
<dbReference type="AlphaFoldDB" id="A0A819M2J7"/>
<proteinExistence type="predicted"/>
<organism evidence="2 3">
    <name type="scientific">Adineta steineri</name>
    <dbReference type="NCBI Taxonomy" id="433720"/>
    <lineage>
        <taxon>Eukaryota</taxon>
        <taxon>Metazoa</taxon>
        <taxon>Spiralia</taxon>
        <taxon>Gnathifera</taxon>
        <taxon>Rotifera</taxon>
        <taxon>Eurotatoria</taxon>
        <taxon>Bdelloidea</taxon>
        <taxon>Adinetida</taxon>
        <taxon>Adinetidae</taxon>
        <taxon>Adineta</taxon>
    </lineage>
</organism>
<accession>A0A819M2J7</accession>
<dbReference type="EMBL" id="CAJNOE010000297">
    <property type="protein sequence ID" value="CAF1129356.1"/>
    <property type="molecule type" value="Genomic_DNA"/>
</dbReference>
<protein>
    <submittedName>
        <fullName evidence="2">Uncharacterized protein</fullName>
    </submittedName>
</protein>
<name>A0A819M2J7_9BILA</name>
<dbReference type="Proteomes" id="UP000663860">
    <property type="component" value="Unassembled WGS sequence"/>
</dbReference>
<sequence>MNNNISPPTIIQLDNQNQIVNLFKKWFKIHPFQRLASSGHSQRIQGLFIQNYFHSDQLYADYHQRTPMHIAAINSSSRWI</sequence>
<comment type="caution">
    <text evidence="2">The sequence shown here is derived from an EMBL/GenBank/DDBJ whole genome shotgun (WGS) entry which is preliminary data.</text>
</comment>
<gene>
    <name evidence="1" type="ORF">IZO911_LOCUS24600</name>
    <name evidence="2" type="ORF">KXQ929_LOCUS26883</name>
</gene>
<reference evidence="2" key="1">
    <citation type="submission" date="2021-02" db="EMBL/GenBank/DDBJ databases">
        <authorList>
            <person name="Nowell W R."/>
        </authorList>
    </citation>
    <scope>NUCLEOTIDE SEQUENCE</scope>
</reference>
<dbReference type="EMBL" id="CAJOBB010002484">
    <property type="protein sequence ID" value="CAF3972928.1"/>
    <property type="molecule type" value="Genomic_DNA"/>
</dbReference>